<keyword evidence="10" id="KW-1006">Bacterial flagellum protein export</keyword>
<dbReference type="STRING" id="487184.SAMN05216421_3232"/>
<dbReference type="InterPro" id="IPR012823">
    <property type="entry name" value="Flagell_FliJ"/>
</dbReference>
<protein>
    <recommendedName>
        <fullName evidence="3">Flagellar FliJ protein</fullName>
    </recommendedName>
</protein>
<keyword evidence="12" id="KW-0282">Flagellum</keyword>
<keyword evidence="13" id="KW-1185">Reference proteome</keyword>
<evidence type="ECO:0000256" key="4">
    <source>
        <dbReference type="ARBA" id="ARBA00022448"/>
    </source>
</evidence>
<dbReference type="Gene3D" id="1.10.287.1700">
    <property type="match status" value="1"/>
</dbReference>
<dbReference type="GO" id="GO:0005886">
    <property type="term" value="C:plasma membrane"/>
    <property type="evidence" value="ECO:0007669"/>
    <property type="project" value="UniProtKB-SubCell"/>
</dbReference>
<evidence type="ECO:0000256" key="6">
    <source>
        <dbReference type="ARBA" id="ARBA00022500"/>
    </source>
</evidence>
<dbReference type="GO" id="GO:0044781">
    <property type="term" value="P:bacterial-type flagellum organization"/>
    <property type="evidence" value="ECO:0007669"/>
    <property type="project" value="UniProtKB-KW"/>
</dbReference>
<keyword evidence="7" id="KW-1005">Bacterial flagellum biogenesis</keyword>
<dbReference type="GO" id="GO:0071973">
    <property type="term" value="P:bacterial-type flagellum-dependent cell motility"/>
    <property type="evidence" value="ECO:0007669"/>
    <property type="project" value="InterPro"/>
</dbReference>
<evidence type="ECO:0000256" key="10">
    <source>
        <dbReference type="ARBA" id="ARBA00023225"/>
    </source>
</evidence>
<dbReference type="GO" id="GO:0015031">
    <property type="term" value="P:protein transport"/>
    <property type="evidence" value="ECO:0007669"/>
    <property type="project" value="UniProtKB-KW"/>
</dbReference>
<dbReference type="Proteomes" id="UP000243207">
    <property type="component" value="Chromosome I"/>
</dbReference>
<evidence type="ECO:0000256" key="5">
    <source>
        <dbReference type="ARBA" id="ARBA00022475"/>
    </source>
</evidence>
<evidence type="ECO:0000313" key="12">
    <source>
        <dbReference type="EMBL" id="SDT23532.1"/>
    </source>
</evidence>
<dbReference type="OrthoDB" id="5702407at2"/>
<evidence type="ECO:0000256" key="2">
    <source>
        <dbReference type="ARBA" id="ARBA00010004"/>
    </source>
</evidence>
<reference evidence="13" key="1">
    <citation type="submission" date="2016-10" db="EMBL/GenBank/DDBJ databases">
        <authorList>
            <person name="Varghese N."/>
            <person name="Submissions S."/>
        </authorList>
    </citation>
    <scope>NUCLEOTIDE SEQUENCE [LARGE SCALE GENOMIC DNA]</scope>
    <source>
        <strain evidence="13">NRRL B-51270</strain>
    </source>
</reference>
<keyword evidence="8" id="KW-0653">Protein transport</keyword>
<evidence type="ECO:0000256" key="1">
    <source>
        <dbReference type="ARBA" id="ARBA00004413"/>
    </source>
</evidence>
<sequence length="141" mass="16521">MKEQIQTLSRLAQLRNNTVQQMLGRVGYQQSLCQRYRNNIEGLSRLCSYTAPMTTPLQRDNQHRYKATLHKMIELQRRELAVAEAGLERIREELLAARRNEKVITQVLDGKVQEWSQELARHEQKIQDGLASQAWLRAHEI</sequence>
<evidence type="ECO:0000256" key="11">
    <source>
        <dbReference type="SAM" id="Coils"/>
    </source>
</evidence>
<name>A0A1H1YQB9_9GAMM</name>
<evidence type="ECO:0000256" key="9">
    <source>
        <dbReference type="ARBA" id="ARBA00023136"/>
    </source>
</evidence>
<organism evidence="12 13">
    <name type="scientific">Halopseudomonas xinjiangensis</name>
    <dbReference type="NCBI Taxonomy" id="487184"/>
    <lineage>
        <taxon>Bacteria</taxon>
        <taxon>Pseudomonadati</taxon>
        <taxon>Pseudomonadota</taxon>
        <taxon>Gammaproteobacteria</taxon>
        <taxon>Pseudomonadales</taxon>
        <taxon>Pseudomonadaceae</taxon>
        <taxon>Halopseudomonas</taxon>
    </lineage>
</organism>
<dbReference type="AlphaFoldDB" id="A0A1H1YQB9"/>
<keyword evidence="12" id="KW-0966">Cell projection</keyword>
<keyword evidence="5" id="KW-1003">Cell membrane</keyword>
<comment type="subcellular location">
    <subcellularLocation>
        <location evidence="1">Cell membrane</location>
        <topology evidence="1">Peripheral membrane protein</topology>
        <orientation evidence="1">Cytoplasmic side</orientation>
    </subcellularLocation>
</comment>
<keyword evidence="12" id="KW-0969">Cilium</keyword>
<comment type="similarity">
    <text evidence="2">Belongs to the FliJ family.</text>
</comment>
<feature type="coiled-coil region" evidence="11">
    <location>
        <begin position="73"/>
        <end position="100"/>
    </location>
</feature>
<accession>A0A1H1YQB9</accession>
<proteinExistence type="inferred from homology"/>
<dbReference type="RefSeq" id="WP_093396879.1">
    <property type="nucleotide sequence ID" value="NZ_LT629736.1"/>
</dbReference>
<keyword evidence="4" id="KW-0813">Transport</keyword>
<evidence type="ECO:0000256" key="3">
    <source>
        <dbReference type="ARBA" id="ARBA00020392"/>
    </source>
</evidence>
<dbReference type="EMBL" id="LT629736">
    <property type="protein sequence ID" value="SDT23532.1"/>
    <property type="molecule type" value="Genomic_DNA"/>
</dbReference>
<dbReference type="GO" id="GO:0006935">
    <property type="term" value="P:chemotaxis"/>
    <property type="evidence" value="ECO:0007669"/>
    <property type="project" value="UniProtKB-KW"/>
</dbReference>
<evidence type="ECO:0000313" key="13">
    <source>
        <dbReference type="Proteomes" id="UP000243207"/>
    </source>
</evidence>
<dbReference type="Pfam" id="PF02050">
    <property type="entry name" value="FliJ"/>
    <property type="match status" value="1"/>
</dbReference>
<keyword evidence="9" id="KW-0472">Membrane</keyword>
<evidence type="ECO:0000256" key="8">
    <source>
        <dbReference type="ARBA" id="ARBA00022927"/>
    </source>
</evidence>
<keyword evidence="6" id="KW-0145">Chemotaxis</keyword>
<keyword evidence="11" id="KW-0175">Coiled coil</keyword>
<dbReference type="NCBIfam" id="TIGR02473">
    <property type="entry name" value="flagell_FliJ"/>
    <property type="match status" value="1"/>
</dbReference>
<gene>
    <name evidence="12" type="ORF">SAMN05216421_3232</name>
</gene>
<evidence type="ECO:0000256" key="7">
    <source>
        <dbReference type="ARBA" id="ARBA00022795"/>
    </source>
</evidence>
<dbReference type="InterPro" id="IPR053716">
    <property type="entry name" value="Flag_assembly_chemotaxis_eff"/>
</dbReference>
<dbReference type="GO" id="GO:0009288">
    <property type="term" value="C:bacterial-type flagellum"/>
    <property type="evidence" value="ECO:0007669"/>
    <property type="project" value="InterPro"/>
</dbReference>